<feature type="compositionally biased region" description="Acidic residues" evidence="3">
    <location>
        <begin position="294"/>
        <end position="304"/>
    </location>
</feature>
<feature type="compositionally biased region" description="Gly residues" evidence="3">
    <location>
        <begin position="237"/>
        <end position="246"/>
    </location>
</feature>
<dbReference type="GO" id="GO:0008180">
    <property type="term" value="C:COP9 signalosome"/>
    <property type="evidence" value="ECO:0007669"/>
    <property type="project" value="UniProtKB-KW"/>
</dbReference>
<dbReference type="SMART" id="SM00088">
    <property type="entry name" value="PINT"/>
    <property type="match status" value="1"/>
</dbReference>
<dbReference type="PANTHER" id="PTHR15350">
    <property type="entry name" value="COP9 SIGNALOSOME COMPLEX SUBUNIT 7/DENDRITIC CELL PROTEIN GA17"/>
    <property type="match status" value="1"/>
</dbReference>
<dbReference type="InterPro" id="IPR045237">
    <property type="entry name" value="COPS7/eIF3m"/>
</dbReference>
<evidence type="ECO:0000256" key="1">
    <source>
        <dbReference type="ARBA" id="ARBA00008482"/>
    </source>
</evidence>
<dbReference type="PROSITE" id="PS50250">
    <property type="entry name" value="PCI"/>
    <property type="match status" value="1"/>
</dbReference>
<comment type="similarity">
    <text evidence="1">Belongs to the CSN7/EIF3M family. CSN7 subfamily.</text>
</comment>
<protein>
    <recommendedName>
        <fullName evidence="4">PCI domain-containing protein</fullName>
    </recommendedName>
</protein>
<dbReference type="InterPro" id="IPR000717">
    <property type="entry name" value="PCI_dom"/>
</dbReference>
<dbReference type="AlphaFoldDB" id="A0AAF0DH75"/>
<sequence length="323" mass="35166">MEQIHTKAFEAIQPFIHLATSTTSPSPRFLATLITNATSSPNTFVFAELLEAPAIQSLRSPETPAEYQPYLTLLEIFAWGTWQEYQTTPNLPRLNDAQSHKLRLLSLLTLSKTHNPLTYSTAIQSLSLSSHADLESLVTKAIFSSLISARLSPTTSPPIIKVNSVAPLRDIRPQSISTMISVLSEWQDRCRDVIGGIESEIAKIRADAERRYAREHARAERLERSVSGWNGDEDGSAGDGNAGGAGSKRSLRPSTGGSGRGGRKSGRGGGNKREFNATDGVETRHQAGRMGSEMDIDADFDGEDSERLTRNAKRMLGISGRSS</sequence>
<feature type="compositionally biased region" description="Basic and acidic residues" evidence="3">
    <location>
        <begin position="271"/>
        <end position="285"/>
    </location>
</feature>
<proteinExistence type="inferred from homology"/>
<name>A0AAF0DH75_9EURO</name>
<feature type="domain" description="PCI" evidence="4">
    <location>
        <begin position="4"/>
        <end position="165"/>
    </location>
</feature>
<accession>A0AAF0DH75</accession>
<dbReference type="EMBL" id="CP120628">
    <property type="protein sequence ID" value="WEW57650.1"/>
    <property type="molecule type" value="Genomic_DNA"/>
</dbReference>
<gene>
    <name evidence="5" type="ORF">PRK78_003117</name>
</gene>
<dbReference type="Pfam" id="PF22061">
    <property type="entry name" value="CSN7_HB_subdom"/>
    <property type="match status" value="1"/>
</dbReference>
<dbReference type="Proteomes" id="UP001219355">
    <property type="component" value="Chromosome 2"/>
</dbReference>
<evidence type="ECO:0000313" key="5">
    <source>
        <dbReference type="EMBL" id="WEW57650.1"/>
    </source>
</evidence>
<reference evidence="5" key="1">
    <citation type="submission" date="2023-03" db="EMBL/GenBank/DDBJ databases">
        <title>Emydomyces testavorans Genome Sequence.</title>
        <authorList>
            <person name="Hoyer L."/>
        </authorList>
    </citation>
    <scope>NUCLEOTIDE SEQUENCE</scope>
    <source>
        <strain evidence="5">16-2883</strain>
    </source>
</reference>
<dbReference type="PANTHER" id="PTHR15350:SF5">
    <property type="entry name" value="COP9 SIGNALOSOME COMPLEX SUBUNIT 7"/>
    <property type="match status" value="1"/>
</dbReference>
<keyword evidence="6" id="KW-1185">Reference proteome</keyword>
<evidence type="ECO:0000256" key="3">
    <source>
        <dbReference type="SAM" id="MobiDB-lite"/>
    </source>
</evidence>
<evidence type="ECO:0000313" key="6">
    <source>
        <dbReference type="Proteomes" id="UP001219355"/>
    </source>
</evidence>
<feature type="region of interest" description="Disordered" evidence="3">
    <location>
        <begin position="218"/>
        <end position="323"/>
    </location>
</feature>
<evidence type="ECO:0000256" key="2">
    <source>
        <dbReference type="ARBA" id="ARBA00022790"/>
    </source>
</evidence>
<dbReference type="Pfam" id="PF01399">
    <property type="entry name" value="PCI"/>
    <property type="match status" value="1"/>
</dbReference>
<evidence type="ECO:0000259" key="4">
    <source>
        <dbReference type="PROSITE" id="PS50250"/>
    </source>
</evidence>
<organism evidence="5 6">
    <name type="scientific">Emydomyces testavorans</name>
    <dbReference type="NCBI Taxonomy" id="2070801"/>
    <lineage>
        <taxon>Eukaryota</taxon>
        <taxon>Fungi</taxon>
        <taxon>Dikarya</taxon>
        <taxon>Ascomycota</taxon>
        <taxon>Pezizomycotina</taxon>
        <taxon>Eurotiomycetes</taxon>
        <taxon>Eurotiomycetidae</taxon>
        <taxon>Onygenales</taxon>
        <taxon>Nannizziopsiaceae</taxon>
        <taxon>Emydomyces</taxon>
    </lineage>
</organism>
<keyword evidence="2" id="KW-0736">Signalosome</keyword>